<gene>
    <name evidence="1" type="ORF">NK6_7921</name>
</gene>
<evidence type="ECO:0000313" key="2">
    <source>
        <dbReference type="Proteomes" id="UP000063308"/>
    </source>
</evidence>
<name>A0A0E4G0R2_9BRAD</name>
<sequence>MDFRWRGAPFLKVSITLDVEEAQAADRAERAAQRRR</sequence>
<dbReference type="AlphaFoldDB" id="A0A0E4G0R2"/>
<dbReference type="EMBL" id="AP014685">
    <property type="protein sequence ID" value="BAR61072.1"/>
    <property type="molecule type" value="Genomic_DNA"/>
</dbReference>
<organism evidence="1 2">
    <name type="scientific">Bradyrhizobium diazoefficiens</name>
    <dbReference type="NCBI Taxonomy" id="1355477"/>
    <lineage>
        <taxon>Bacteria</taxon>
        <taxon>Pseudomonadati</taxon>
        <taxon>Pseudomonadota</taxon>
        <taxon>Alphaproteobacteria</taxon>
        <taxon>Hyphomicrobiales</taxon>
        <taxon>Nitrobacteraceae</taxon>
        <taxon>Bradyrhizobium</taxon>
    </lineage>
</organism>
<protein>
    <submittedName>
        <fullName evidence="1">Uncharacterized protein</fullName>
    </submittedName>
</protein>
<reference evidence="1 2" key="1">
    <citation type="submission" date="2014-11" db="EMBL/GenBank/DDBJ databases">
        <title>Symbiosis island explosion on the genome of extra-slow-growing strains of soybean bradyrhizobia with massive insertion sequences.</title>
        <authorList>
            <person name="Iida T."/>
            <person name="Minamisawa K."/>
        </authorList>
    </citation>
    <scope>NUCLEOTIDE SEQUENCE [LARGE SCALE GENOMIC DNA]</scope>
    <source>
        <strain evidence="1 2">NK6</strain>
    </source>
</reference>
<dbReference type="Proteomes" id="UP000063308">
    <property type="component" value="Chromosome"/>
</dbReference>
<evidence type="ECO:0000313" key="1">
    <source>
        <dbReference type="EMBL" id="BAR61072.1"/>
    </source>
</evidence>
<proteinExistence type="predicted"/>
<accession>A0A0E4G0R2</accession>